<sequence>MSYKIENSISVVMPAFNLAKYIEHSIESVLNQTHTDLELIVVNDCSTDETGNLIEKLACFDSRVNVFHNRKNLGGAGARNIGLAAARFRYIAFIDGDDLWHPEKLEKQIEILKNSDVQLSYTAVQKIDSSGKYFGAVQQIKPLINYDGLLSNPLIACSSVLLDYDAVGRVLMPEIRKRQDFAFWLKLLRKGIVARGINEPLTYYRVRHGSLSSNKLSAARYTWQVYRSHEGLPFWRALPNFLSYALHGVLKKLNL</sequence>
<dbReference type="EMBL" id="CP098023">
    <property type="protein sequence ID" value="WKD51459.1"/>
    <property type="molecule type" value="Genomic_DNA"/>
</dbReference>
<dbReference type="InterPro" id="IPR029044">
    <property type="entry name" value="Nucleotide-diphossugar_trans"/>
</dbReference>
<evidence type="ECO:0000259" key="1">
    <source>
        <dbReference type="Pfam" id="PF00535"/>
    </source>
</evidence>
<name>A0ABY9EEP4_9GAMM</name>
<feature type="domain" description="Glycosyltransferase 2-like" evidence="1">
    <location>
        <begin position="10"/>
        <end position="139"/>
    </location>
</feature>
<dbReference type="Pfam" id="PF00535">
    <property type="entry name" value="Glycos_transf_2"/>
    <property type="match status" value="1"/>
</dbReference>
<gene>
    <name evidence="2" type="ORF">M8T91_08595</name>
</gene>
<keyword evidence="3" id="KW-1185">Reference proteome</keyword>
<accession>A0ABY9EEP4</accession>
<dbReference type="RefSeq" id="WP_301418756.1">
    <property type="nucleotide sequence ID" value="NZ_CP098023.1"/>
</dbReference>
<reference evidence="2 3" key="1">
    <citation type="submission" date="2022-05" db="EMBL/GenBank/DDBJ databases">
        <title>Microbulbifer sp. nov., isolated from sponge.</title>
        <authorList>
            <person name="Gao L."/>
        </authorList>
    </citation>
    <scope>NUCLEOTIDE SEQUENCE [LARGE SCALE GENOMIC DNA]</scope>
    <source>
        <strain evidence="2 3">MI-G</strain>
    </source>
</reference>
<dbReference type="SUPFAM" id="SSF53448">
    <property type="entry name" value="Nucleotide-diphospho-sugar transferases"/>
    <property type="match status" value="1"/>
</dbReference>
<dbReference type="PANTHER" id="PTHR22916:SF3">
    <property type="entry name" value="UDP-GLCNAC:BETAGAL BETA-1,3-N-ACETYLGLUCOSAMINYLTRANSFERASE-LIKE PROTEIN 1"/>
    <property type="match status" value="1"/>
</dbReference>
<evidence type="ECO:0000313" key="2">
    <source>
        <dbReference type="EMBL" id="WKD51459.1"/>
    </source>
</evidence>
<proteinExistence type="predicted"/>
<dbReference type="CDD" id="cd00761">
    <property type="entry name" value="Glyco_tranf_GTA_type"/>
    <property type="match status" value="1"/>
</dbReference>
<dbReference type="PANTHER" id="PTHR22916">
    <property type="entry name" value="GLYCOSYLTRANSFERASE"/>
    <property type="match status" value="1"/>
</dbReference>
<protein>
    <submittedName>
        <fullName evidence="2">Glycosyltransferase</fullName>
    </submittedName>
</protein>
<evidence type="ECO:0000313" key="3">
    <source>
        <dbReference type="Proteomes" id="UP001321520"/>
    </source>
</evidence>
<dbReference type="InterPro" id="IPR001173">
    <property type="entry name" value="Glyco_trans_2-like"/>
</dbReference>
<organism evidence="2 3">
    <name type="scientific">Microbulbifer spongiae</name>
    <dbReference type="NCBI Taxonomy" id="2944933"/>
    <lineage>
        <taxon>Bacteria</taxon>
        <taxon>Pseudomonadati</taxon>
        <taxon>Pseudomonadota</taxon>
        <taxon>Gammaproteobacteria</taxon>
        <taxon>Cellvibrionales</taxon>
        <taxon>Microbulbiferaceae</taxon>
        <taxon>Microbulbifer</taxon>
    </lineage>
</organism>
<dbReference type="Proteomes" id="UP001321520">
    <property type="component" value="Chromosome"/>
</dbReference>
<dbReference type="Gene3D" id="3.90.550.10">
    <property type="entry name" value="Spore Coat Polysaccharide Biosynthesis Protein SpsA, Chain A"/>
    <property type="match status" value="1"/>
</dbReference>